<accession>A0A8C4T074</accession>
<sequence length="279" mass="30147">MLWTAMMALMKPTVVHCGITLAIADRIVGGTAAYLGEFPWQVSLKLQGTHDCGATVISKTWLVSAAHWNGPPNIYNPQILQTSLAGATLITGAQSTAMVLNIKSIIIHPNYNSFTADYDVSLVELESPLTFNSYIQPICLPVPSYNFPPGMQCTVTGWGQLYEFNSELMPVQLPKTSVGPLLSTCLKFLYVLPANSQMMCAGFLAGKVDACQGDSGGPLVCQESTGRYFLAGIVSWGIGCAEVNRPGVYTRVTSIQSWIMSYINQPNGHSDWINSGSTH</sequence>
<feature type="signal peptide" evidence="5">
    <location>
        <begin position="1"/>
        <end position="17"/>
    </location>
</feature>
<feature type="chain" id="PRO_5034806037" description="Peptidase S1 domain-containing protein" evidence="5">
    <location>
        <begin position="18"/>
        <end position="279"/>
    </location>
</feature>
<dbReference type="FunFam" id="2.40.10.10:FF:000003">
    <property type="entry name" value="Transmembrane serine protease 3"/>
    <property type="match status" value="1"/>
</dbReference>
<dbReference type="InterPro" id="IPR001314">
    <property type="entry name" value="Peptidase_S1A"/>
</dbReference>
<reference evidence="7" key="3">
    <citation type="submission" date="2025-09" db="UniProtKB">
        <authorList>
            <consortium name="Ensembl"/>
        </authorList>
    </citation>
    <scope>IDENTIFICATION</scope>
</reference>
<organism evidence="7 8">
    <name type="scientific">Erpetoichthys calabaricus</name>
    <name type="common">Rope fish</name>
    <name type="synonym">Calamoichthys calabaricus</name>
    <dbReference type="NCBI Taxonomy" id="27687"/>
    <lineage>
        <taxon>Eukaryota</taxon>
        <taxon>Metazoa</taxon>
        <taxon>Chordata</taxon>
        <taxon>Craniata</taxon>
        <taxon>Vertebrata</taxon>
        <taxon>Euteleostomi</taxon>
        <taxon>Actinopterygii</taxon>
        <taxon>Polypteriformes</taxon>
        <taxon>Polypteridae</taxon>
        <taxon>Erpetoichthys</taxon>
    </lineage>
</organism>
<keyword evidence="2" id="KW-0378">Hydrolase</keyword>
<keyword evidence="4" id="KW-1015">Disulfide bond</keyword>
<dbReference type="Pfam" id="PF00089">
    <property type="entry name" value="Trypsin"/>
    <property type="match status" value="1"/>
</dbReference>
<dbReference type="InterPro" id="IPR009003">
    <property type="entry name" value="Peptidase_S1_PA"/>
</dbReference>
<dbReference type="PRINTS" id="PR00722">
    <property type="entry name" value="CHYMOTRYPSIN"/>
</dbReference>
<dbReference type="PANTHER" id="PTHR24252">
    <property type="entry name" value="ACROSIN-RELATED"/>
    <property type="match status" value="1"/>
</dbReference>
<keyword evidence="8" id="KW-1185">Reference proteome</keyword>
<proteinExistence type="predicted"/>
<dbReference type="GO" id="GO:0004252">
    <property type="term" value="F:serine-type endopeptidase activity"/>
    <property type="evidence" value="ECO:0007669"/>
    <property type="project" value="InterPro"/>
</dbReference>
<dbReference type="PROSITE" id="PS00135">
    <property type="entry name" value="TRYPSIN_SER"/>
    <property type="match status" value="1"/>
</dbReference>
<keyword evidence="3" id="KW-0720">Serine protease</keyword>
<dbReference type="InterPro" id="IPR043504">
    <property type="entry name" value="Peptidase_S1_PA_chymotrypsin"/>
</dbReference>
<reference evidence="7" key="2">
    <citation type="submission" date="2025-08" db="UniProtKB">
        <authorList>
            <consortium name="Ensembl"/>
        </authorList>
    </citation>
    <scope>IDENTIFICATION</scope>
</reference>
<dbReference type="GO" id="GO:0006508">
    <property type="term" value="P:proteolysis"/>
    <property type="evidence" value="ECO:0007669"/>
    <property type="project" value="UniProtKB-KW"/>
</dbReference>
<dbReference type="InterPro" id="IPR001254">
    <property type="entry name" value="Trypsin_dom"/>
</dbReference>
<evidence type="ECO:0000256" key="5">
    <source>
        <dbReference type="SAM" id="SignalP"/>
    </source>
</evidence>
<keyword evidence="5" id="KW-0732">Signal</keyword>
<evidence type="ECO:0000256" key="3">
    <source>
        <dbReference type="ARBA" id="ARBA00022825"/>
    </source>
</evidence>
<evidence type="ECO:0000256" key="4">
    <source>
        <dbReference type="ARBA" id="ARBA00023157"/>
    </source>
</evidence>
<dbReference type="PROSITE" id="PS50240">
    <property type="entry name" value="TRYPSIN_DOM"/>
    <property type="match status" value="1"/>
</dbReference>
<evidence type="ECO:0000313" key="7">
    <source>
        <dbReference type="Ensembl" id="ENSECRP00000023840.1"/>
    </source>
</evidence>
<dbReference type="GeneTree" id="ENSGT00940000159993"/>
<evidence type="ECO:0000313" key="8">
    <source>
        <dbReference type="Proteomes" id="UP000694620"/>
    </source>
</evidence>
<dbReference type="PANTHER" id="PTHR24252:SF26">
    <property type="entry name" value="TRANSMEMBRANE SERINE PROTEASE 9"/>
    <property type="match status" value="1"/>
</dbReference>
<reference evidence="7" key="1">
    <citation type="submission" date="2021-06" db="EMBL/GenBank/DDBJ databases">
        <authorList>
            <consortium name="Wellcome Sanger Institute Data Sharing"/>
        </authorList>
    </citation>
    <scope>NUCLEOTIDE SEQUENCE [LARGE SCALE GENOMIC DNA]</scope>
</reference>
<evidence type="ECO:0000256" key="2">
    <source>
        <dbReference type="ARBA" id="ARBA00022801"/>
    </source>
</evidence>
<dbReference type="SMART" id="SM00020">
    <property type="entry name" value="Tryp_SPc"/>
    <property type="match status" value="1"/>
</dbReference>
<dbReference type="CDD" id="cd00190">
    <property type="entry name" value="Tryp_SPc"/>
    <property type="match status" value="1"/>
</dbReference>
<dbReference type="Ensembl" id="ENSECRT00000024363.1">
    <property type="protein sequence ID" value="ENSECRP00000023840.1"/>
    <property type="gene ID" value="ENSECRG00000016132.1"/>
</dbReference>
<keyword evidence="1" id="KW-0645">Protease</keyword>
<dbReference type="AlphaFoldDB" id="A0A8C4T074"/>
<feature type="domain" description="Peptidase S1" evidence="6">
    <location>
        <begin position="27"/>
        <end position="264"/>
    </location>
</feature>
<dbReference type="SUPFAM" id="SSF50494">
    <property type="entry name" value="Trypsin-like serine proteases"/>
    <property type="match status" value="1"/>
</dbReference>
<dbReference type="Proteomes" id="UP000694620">
    <property type="component" value="Chromosome 12"/>
</dbReference>
<protein>
    <recommendedName>
        <fullName evidence="6">Peptidase S1 domain-containing protein</fullName>
    </recommendedName>
</protein>
<evidence type="ECO:0000259" key="6">
    <source>
        <dbReference type="PROSITE" id="PS50240"/>
    </source>
</evidence>
<dbReference type="Gene3D" id="2.40.10.10">
    <property type="entry name" value="Trypsin-like serine proteases"/>
    <property type="match status" value="2"/>
</dbReference>
<dbReference type="InterPro" id="IPR033116">
    <property type="entry name" value="TRYPSIN_SER"/>
</dbReference>
<evidence type="ECO:0000256" key="1">
    <source>
        <dbReference type="ARBA" id="ARBA00022670"/>
    </source>
</evidence>
<name>A0A8C4T074_ERPCA</name>